<feature type="non-terminal residue" evidence="2">
    <location>
        <position position="1"/>
    </location>
</feature>
<dbReference type="AlphaFoldDB" id="K0S3U3"/>
<comment type="caution">
    <text evidence="2">The sequence shown here is derived from an EMBL/GenBank/DDBJ whole genome shotgun (WGS) entry which is preliminary data.</text>
</comment>
<proteinExistence type="predicted"/>
<sequence>GSRFRSPRDTKHARWKRRDARQRTHLEKALLAKELWEFCGSPRPNPTHVDAPVWEPLLNWFCFESDFADDFPAYGRMSNVLDAEERTKWKEYLDEFTVVLE</sequence>
<feature type="compositionally biased region" description="Basic and acidic residues" evidence="1">
    <location>
        <begin position="1"/>
        <end position="12"/>
    </location>
</feature>
<evidence type="ECO:0000313" key="2">
    <source>
        <dbReference type="EMBL" id="EJK59945.1"/>
    </source>
</evidence>
<evidence type="ECO:0000313" key="3">
    <source>
        <dbReference type="Proteomes" id="UP000266841"/>
    </source>
</evidence>
<organism evidence="2 3">
    <name type="scientific">Thalassiosira oceanica</name>
    <name type="common">Marine diatom</name>
    <dbReference type="NCBI Taxonomy" id="159749"/>
    <lineage>
        <taxon>Eukaryota</taxon>
        <taxon>Sar</taxon>
        <taxon>Stramenopiles</taxon>
        <taxon>Ochrophyta</taxon>
        <taxon>Bacillariophyta</taxon>
        <taxon>Coscinodiscophyceae</taxon>
        <taxon>Thalassiosirophycidae</taxon>
        <taxon>Thalassiosirales</taxon>
        <taxon>Thalassiosiraceae</taxon>
        <taxon>Thalassiosira</taxon>
    </lineage>
</organism>
<dbReference type="Proteomes" id="UP000266841">
    <property type="component" value="Unassembled WGS sequence"/>
</dbReference>
<evidence type="ECO:0000256" key="1">
    <source>
        <dbReference type="SAM" id="MobiDB-lite"/>
    </source>
</evidence>
<reference evidence="2 3" key="1">
    <citation type="journal article" date="2012" name="Genome Biol.">
        <title>Genome and low-iron response of an oceanic diatom adapted to chronic iron limitation.</title>
        <authorList>
            <person name="Lommer M."/>
            <person name="Specht M."/>
            <person name="Roy A.S."/>
            <person name="Kraemer L."/>
            <person name="Andreson R."/>
            <person name="Gutowska M.A."/>
            <person name="Wolf J."/>
            <person name="Bergner S.V."/>
            <person name="Schilhabel M.B."/>
            <person name="Klostermeier U.C."/>
            <person name="Beiko R.G."/>
            <person name="Rosenstiel P."/>
            <person name="Hippler M."/>
            <person name="Laroche J."/>
        </authorList>
    </citation>
    <scope>NUCLEOTIDE SEQUENCE [LARGE SCALE GENOMIC DNA]</scope>
    <source>
        <strain evidence="2 3">CCMP1005</strain>
    </source>
</reference>
<accession>K0S3U3</accession>
<feature type="region of interest" description="Disordered" evidence="1">
    <location>
        <begin position="1"/>
        <end position="20"/>
    </location>
</feature>
<gene>
    <name evidence="2" type="ORF">THAOC_19779</name>
</gene>
<protein>
    <submittedName>
        <fullName evidence="2">Uncharacterized protein</fullName>
    </submittedName>
</protein>
<name>K0S3U3_THAOC</name>
<keyword evidence="3" id="KW-1185">Reference proteome</keyword>
<dbReference type="EMBL" id="AGNL01021953">
    <property type="protein sequence ID" value="EJK59945.1"/>
    <property type="molecule type" value="Genomic_DNA"/>
</dbReference>